<evidence type="ECO:0000313" key="2">
    <source>
        <dbReference type="Proteomes" id="UP000037035"/>
    </source>
</evidence>
<dbReference type="AlphaFoldDB" id="A0A0L6UBE3"/>
<proteinExistence type="predicted"/>
<sequence>MSSSTINLIYFPSQALNNQPDLFPKSSYKQANIFIAGMIPSPTEPEMTKISHILSPPVDELLMLNTGVFIKTHNFPIRQWLSIHLGALIGNILVSHKIADFSLHLANFFCSWCKCKESELMHMQIGRNLKQCEAQVQALWWRGSSTLSNQTQFLKHHGTCWSELNCLPYWDSVKNLAKGSCSTISVSNGHLNPIHSITSLKMTVWKILRTTTQRTQSLAVTS</sequence>
<protein>
    <submittedName>
        <fullName evidence="1">Uncharacterized protein</fullName>
    </submittedName>
</protein>
<name>A0A0L6UBE3_9BASI</name>
<gene>
    <name evidence="1" type="ORF">VP01_7g27</name>
</gene>
<dbReference type="EMBL" id="LAVV01013495">
    <property type="protein sequence ID" value="KNZ45587.1"/>
    <property type="molecule type" value="Genomic_DNA"/>
</dbReference>
<comment type="caution">
    <text evidence="1">The sequence shown here is derived from an EMBL/GenBank/DDBJ whole genome shotgun (WGS) entry which is preliminary data.</text>
</comment>
<dbReference type="OrthoDB" id="3039677at2759"/>
<evidence type="ECO:0000313" key="1">
    <source>
        <dbReference type="EMBL" id="KNZ45587.1"/>
    </source>
</evidence>
<dbReference type="VEuPathDB" id="FungiDB:VP01_7g27"/>
<organism evidence="1 2">
    <name type="scientific">Puccinia sorghi</name>
    <dbReference type="NCBI Taxonomy" id="27349"/>
    <lineage>
        <taxon>Eukaryota</taxon>
        <taxon>Fungi</taxon>
        <taxon>Dikarya</taxon>
        <taxon>Basidiomycota</taxon>
        <taxon>Pucciniomycotina</taxon>
        <taxon>Pucciniomycetes</taxon>
        <taxon>Pucciniales</taxon>
        <taxon>Pucciniaceae</taxon>
        <taxon>Puccinia</taxon>
    </lineage>
</organism>
<dbReference type="Proteomes" id="UP000037035">
    <property type="component" value="Unassembled WGS sequence"/>
</dbReference>
<accession>A0A0L6UBE3</accession>
<reference evidence="1 2" key="1">
    <citation type="submission" date="2015-08" db="EMBL/GenBank/DDBJ databases">
        <title>Next Generation Sequencing and Analysis of the Genome of Puccinia sorghi L Schw, the Causal Agent of Maize Common Rust.</title>
        <authorList>
            <person name="Rochi L."/>
            <person name="Burguener G."/>
            <person name="Darino M."/>
            <person name="Turjanski A."/>
            <person name="Kreff E."/>
            <person name="Dieguez M.J."/>
            <person name="Sacco F."/>
        </authorList>
    </citation>
    <scope>NUCLEOTIDE SEQUENCE [LARGE SCALE GENOMIC DNA]</scope>
    <source>
        <strain evidence="1 2">RO10H11247</strain>
    </source>
</reference>
<keyword evidence="2" id="KW-1185">Reference proteome</keyword>